<keyword evidence="1" id="KW-0472">Membrane</keyword>
<keyword evidence="1" id="KW-1133">Transmembrane helix</keyword>
<protein>
    <recommendedName>
        <fullName evidence="4">Pili assembly chaperone</fullName>
    </recommendedName>
</protein>
<gene>
    <name evidence="2" type="ORF">D5F51_17970</name>
</gene>
<keyword evidence="3" id="KW-1185">Reference proteome</keyword>
<dbReference type="EMBL" id="CP032487">
    <property type="protein sequence ID" value="QAX81244.1"/>
    <property type="molecule type" value="Genomic_DNA"/>
</dbReference>
<proteinExistence type="predicted"/>
<sequence length="177" mass="20671">MALIVVGWFFICVVITTTMTKGTLSPDRLVMLGTLFFTPALLKPLSRCMLLFRKPPFVLMKKQHRTWLHLNPWLSTGQPGLRDINRYWRALTDTLSAGLAQPEYTIILSSHLLSSRRTARLLRHFPAKQYRYHALSRPVSRAERSGLQLETLLKEWRWYSPSLYCGVLIIRKKDRRC</sequence>
<reference evidence="3" key="1">
    <citation type="submission" date="2018-09" db="EMBL/GenBank/DDBJ databases">
        <title>Yersinia hibernicus sp. nov.</title>
        <authorList>
            <person name="Nguyen S.V."/>
            <person name="Mundanda D.M."/>
            <person name="Anes J."/>
            <person name="Fanning S."/>
        </authorList>
    </citation>
    <scope>NUCLEOTIDE SEQUENCE [LARGE SCALE GENOMIC DNA]</scope>
    <source>
        <strain evidence="3">CFS1934</strain>
    </source>
</reference>
<keyword evidence="1" id="KW-0812">Transmembrane</keyword>
<evidence type="ECO:0000313" key="2">
    <source>
        <dbReference type="EMBL" id="QAX81244.1"/>
    </source>
</evidence>
<organism evidence="2 3">
    <name type="scientific">Yersinia hibernica</name>
    <dbReference type="NCBI Taxonomy" id="2339259"/>
    <lineage>
        <taxon>Bacteria</taxon>
        <taxon>Pseudomonadati</taxon>
        <taxon>Pseudomonadota</taxon>
        <taxon>Gammaproteobacteria</taxon>
        <taxon>Enterobacterales</taxon>
        <taxon>Yersiniaceae</taxon>
        <taxon>Yersinia</taxon>
    </lineage>
</organism>
<evidence type="ECO:0000256" key="1">
    <source>
        <dbReference type="SAM" id="Phobius"/>
    </source>
</evidence>
<name>A0ABX5R6Z8_9GAMM</name>
<evidence type="ECO:0000313" key="3">
    <source>
        <dbReference type="Proteomes" id="UP000288804"/>
    </source>
</evidence>
<accession>A0ABX5R6Z8</accession>
<evidence type="ECO:0008006" key="4">
    <source>
        <dbReference type="Google" id="ProtNLM"/>
    </source>
</evidence>
<dbReference type="Proteomes" id="UP000288804">
    <property type="component" value="Chromosome"/>
</dbReference>
<feature type="transmembrane region" description="Helical" evidence="1">
    <location>
        <begin position="30"/>
        <end position="52"/>
    </location>
</feature>